<proteinExistence type="predicted"/>
<evidence type="ECO:0000313" key="1">
    <source>
        <dbReference type="Proteomes" id="UP000694845"/>
    </source>
</evidence>
<gene>
    <name evidence="2" type="primary">LOC110988735</name>
</gene>
<dbReference type="KEGG" id="aplc:110988735"/>
<organism evidence="1 2">
    <name type="scientific">Acanthaster planci</name>
    <name type="common">Crown-of-thorns starfish</name>
    <dbReference type="NCBI Taxonomy" id="133434"/>
    <lineage>
        <taxon>Eukaryota</taxon>
        <taxon>Metazoa</taxon>
        <taxon>Echinodermata</taxon>
        <taxon>Eleutherozoa</taxon>
        <taxon>Asterozoa</taxon>
        <taxon>Asteroidea</taxon>
        <taxon>Valvatacea</taxon>
        <taxon>Valvatida</taxon>
        <taxon>Acanthasteridae</taxon>
        <taxon>Acanthaster</taxon>
    </lineage>
</organism>
<evidence type="ECO:0000313" key="2">
    <source>
        <dbReference type="RefSeq" id="XP_022108223.1"/>
    </source>
</evidence>
<dbReference type="Proteomes" id="UP000694845">
    <property type="component" value="Unplaced"/>
</dbReference>
<dbReference type="AlphaFoldDB" id="A0A8B7ZRL7"/>
<accession>A0A8B7ZRL7</accession>
<dbReference type="RefSeq" id="XP_022108223.1">
    <property type="nucleotide sequence ID" value="XM_022252531.1"/>
</dbReference>
<sequence length="130" mass="14714">MEITFWKQGHVASLKFFSLADLIGGVRITQGQSDRWTEARSAYQLLESFSLFAFILVTDLLCETTDLQKLSCDHALADTGRWSPGRINGHNFREIRPVVCHHCSRHLLSLLHVLGQGSHAYVRGLCLMLF</sequence>
<reference evidence="2" key="1">
    <citation type="submission" date="2025-08" db="UniProtKB">
        <authorList>
            <consortium name="RefSeq"/>
        </authorList>
    </citation>
    <scope>IDENTIFICATION</scope>
</reference>
<dbReference type="GeneID" id="110988735"/>
<protein>
    <submittedName>
        <fullName evidence="2">Uncharacterized protein LOC110988735 isoform X1</fullName>
    </submittedName>
</protein>
<keyword evidence="1" id="KW-1185">Reference proteome</keyword>
<name>A0A8B7ZRL7_ACAPL</name>